<keyword evidence="1" id="KW-0808">Transferase</keyword>
<evidence type="ECO:0000256" key="1">
    <source>
        <dbReference type="ARBA" id="ARBA00022679"/>
    </source>
</evidence>
<keyword evidence="6" id="KW-1185">Reference proteome</keyword>
<sequence length="211" mass="23517">MRQHSVIHTPKTSDYTELARIWEASVRATHDFLPDSYIELLKNLVLTRYLDAVMLICTKDARQRITGFAGVASGKVEMLFIDPQHRGQGLGRQLLRYAIEHLNADELDVNEQNPQALGFYFKQGFEVIGRTEHDGLGQPYPLLHMRLATPETTLNNCGRGLAPDSRLPATGFFADTPPSGASPLLHSDRVEPNKTARPEMEPGLTGARQVQ</sequence>
<dbReference type="CDD" id="cd04301">
    <property type="entry name" value="NAT_SF"/>
    <property type="match status" value="1"/>
</dbReference>
<dbReference type="InterPro" id="IPR000182">
    <property type="entry name" value="GNAT_dom"/>
</dbReference>
<proteinExistence type="predicted"/>
<dbReference type="Pfam" id="PF13673">
    <property type="entry name" value="Acetyltransf_10"/>
    <property type="match status" value="1"/>
</dbReference>
<dbReference type="Proteomes" id="UP000182654">
    <property type="component" value="Chromosome I"/>
</dbReference>
<feature type="domain" description="N-acetyltransferase" evidence="4">
    <location>
        <begin position="5"/>
        <end position="150"/>
    </location>
</feature>
<keyword evidence="2" id="KW-0012">Acyltransferase</keyword>
<feature type="compositionally biased region" description="Basic and acidic residues" evidence="3">
    <location>
        <begin position="186"/>
        <end position="200"/>
    </location>
</feature>
<accession>A0ABY0SZY1</accession>
<name>A0ABY0SZY1_9PSED</name>
<dbReference type="Gene3D" id="3.40.630.30">
    <property type="match status" value="1"/>
</dbReference>
<evidence type="ECO:0000313" key="6">
    <source>
        <dbReference type="Proteomes" id="UP000182654"/>
    </source>
</evidence>
<dbReference type="PANTHER" id="PTHR43800">
    <property type="entry name" value="PEPTIDYL-LYSINE N-ACETYLTRANSFERASE YJAB"/>
    <property type="match status" value="1"/>
</dbReference>
<dbReference type="SUPFAM" id="SSF55729">
    <property type="entry name" value="Acyl-CoA N-acyltransferases (Nat)"/>
    <property type="match status" value="1"/>
</dbReference>
<reference evidence="5 6" key="1">
    <citation type="submission" date="2016-10" db="EMBL/GenBank/DDBJ databases">
        <authorList>
            <person name="Varghese N."/>
            <person name="Submissions S."/>
        </authorList>
    </citation>
    <scope>NUCLEOTIDE SEQUENCE [LARGE SCALE GENOMIC DNA]</scope>
    <source>
        <strain evidence="5 6">BS2774</strain>
    </source>
</reference>
<feature type="region of interest" description="Disordered" evidence="3">
    <location>
        <begin position="169"/>
        <end position="211"/>
    </location>
</feature>
<gene>
    <name evidence="5" type="ORF">SAMN04490184_4779</name>
</gene>
<evidence type="ECO:0000313" key="5">
    <source>
        <dbReference type="EMBL" id="SDP76910.1"/>
    </source>
</evidence>
<protein>
    <submittedName>
        <fullName evidence="5">Acetyltransferase</fullName>
    </submittedName>
</protein>
<evidence type="ECO:0000259" key="4">
    <source>
        <dbReference type="PROSITE" id="PS51186"/>
    </source>
</evidence>
<organism evidence="5 6">
    <name type="scientific">Pseudomonas extremorientalis</name>
    <dbReference type="NCBI Taxonomy" id="169669"/>
    <lineage>
        <taxon>Bacteria</taxon>
        <taxon>Pseudomonadati</taxon>
        <taxon>Pseudomonadota</taxon>
        <taxon>Gammaproteobacteria</taxon>
        <taxon>Pseudomonadales</taxon>
        <taxon>Pseudomonadaceae</taxon>
        <taxon>Pseudomonas</taxon>
    </lineage>
</organism>
<dbReference type="PROSITE" id="PS51186">
    <property type="entry name" value="GNAT"/>
    <property type="match status" value="1"/>
</dbReference>
<evidence type="ECO:0000256" key="3">
    <source>
        <dbReference type="SAM" id="MobiDB-lite"/>
    </source>
</evidence>
<dbReference type="InterPro" id="IPR016181">
    <property type="entry name" value="Acyl_CoA_acyltransferase"/>
</dbReference>
<evidence type="ECO:0000256" key="2">
    <source>
        <dbReference type="ARBA" id="ARBA00023315"/>
    </source>
</evidence>
<dbReference type="PANTHER" id="PTHR43800:SF1">
    <property type="entry name" value="PEPTIDYL-LYSINE N-ACETYLTRANSFERASE YJAB"/>
    <property type="match status" value="1"/>
</dbReference>
<dbReference type="EMBL" id="LT629708">
    <property type="protein sequence ID" value="SDP76910.1"/>
    <property type="molecule type" value="Genomic_DNA"/>
</dbReference>